<gene>
    <name evidence="4" type="ORF">NMOB1V02_LOCUS10665</name>
</gene>
<proteinExistence type="predicted"/>
<evidence type="ECO:0000256" key="2">
    <source>
        <dbReference type="ARBA" id="ARBA00023027"/>
    </source>
</evidence>
<dbReference type="InterPro" id="IPR006140">
    <property type="entry name" value="D-isomer_DH_NAD-bd"/>
</dbReference>
<dbReference type="GO" id="GO:0051287">
    <property type="term" value="F:NAD binding"/>
    <property type="evidence" value="ECO:0007669"/>
    <property type="project" value="InterPro"/>
</dbReference>
<reference evidence="4" key="1">
    <citation type="submission" date="2020-11" db="EMBL/GenBank/DDBJ databases">
        <authorList>
            <person name="Tran Van P."/>
        </authorList>
    </citation>
    <scope>NUCLEOTIDE SEQUENCE</scope>
</reference>
<feature type="domain" description="D-isomer specific 2-hydroxyacid dehydrogenase NAD-binding" evidence="3">
    <location>
        <begin position="275"/>
        <end position="453"/>
    </location>
</feature>
<keyword evidence="2" id="KW-0520">NAD</keyword>
<organism evidence="4">
    <name type="scientific">Notodromas monacha</name>
    <dbReference type="NCBI Taxonomy" id="399045"/>
    <lineage>
        <taxon>Eukaryota</taxon>
        <taxon>Metazoa</taxon>
        <taxon>Ecdysozoa</taxon>
        <taxon>Arthropoda</taxon>
        <taxon>Crustacea</taxon>
        <taxon>Oligostraca</taxon>
        <taxon>Ostracoda</taxon>
        <taxon>Podocopa</taxon>
        <taxon>Podocopida</taxon>
        <taxon>Cypridocopina</taxon>
        <taxon>Cypridoidea</taxon>
        <taxon>Cyprididae</taxon>
        <taxon>Notodromas</taxon>
    </lineage>
</organism>
<dbReference type="AlphaFoldDB" id="A0A7R9GHV3"/>
<evidence type="ECO:0000313" key="5">
    <source>
        <dbReference type="Proteomes" id="UP000678499"/>
    </source>
</evidence>
<dbReference type="PANTHER" id="PTHR43333:SF1">
    <property type="entry name" value="D-ISOMER SPECIFIC 2-HYDROXYACID DEHYDROGENASE NAD-BINDING DOMAIN-CONTAINING PROTEIN"/>
    <property type="match status" value="1"/>
</dbReference>
<dbReference type="Gene3D" id="3.40.50.720">
    <property type="entry name" value="NAD(P)-binding Rossmann-like Domain"/>
    <property type="match status" value="3"/>
</dbReference>
<dbReference type="Proteomes" id="UP000678499">
    <property type="component" value="Unassembled WGS sequence"/>
</dbReference>
<dbReference type="SUPFAM" id="SSF51735">
    <property type="entry name" value="NAD(P)-binding Rossmann-fold domains"/>
    <property type="match status" value="2"/>
</dbReference>
<dbReference type="GO" id="GO:0016491">
    <property type="term" value="F:oxidoreductase activity"/>
    <property type="evidence" value="ECO:0007669"/>
    <property type="project" value="UniProtKB-KW"/>
</dbReference>
<name>A0A7R9GHV3_9CRUS</name>
<dbReference type="PANTHER" id="PTHR43333">
    <property type="entry name" value="2-HACID_DH_C DOMAIN-CONTAINING PROTEIN"/>
    <property type="match status" value="1"/>
</dbReference>
<evidence type="ECO:0000313" key="4">
    <source>
        <dbReference type="EMBL" id="CAD7283047.1"/>
    </source>
</evidence>
<dbReference type="InterPro" id="IPR036291">
    <property type="entry name" value="NAD(P)-bd_dom_sf"/>
</dbReference>
<protein>
    <recommendedName>
        <fullName evidence="3">D-isomer specific 2-hydroxyacid dehydrogenase NAD-binding domain-containing protein</fullName>
    </recommendedName>
</protein>
<dbReference type="EMBL" id="OA886762">
    <property type="protein sequence ID" value="CAD7283047.1"/>
    <property type="molecule type" value="Genomic_DNA"/>
</dbReference>
<evidence type="ECO:0000256" key="1">
    <source>
        <dbReference type="ARBA" id="ARBA00023002"/>
    </source>
</evidence>
<evidence type="ECO:0000259" key="3">
    <source>
        <dbReference type="Pfam" id="PF02826"/>
    </source>
</evidence>
<keyword evidence="5" id="KW-1185">Reference proteome</keyword>
<keyword evidence="1" id="KW-0560">Oxidoreductase</keyword>
<dbReference type="FunFam" id="3.40.50.720:FF:000363">
    <property type="entry name" value="D-isomer specific 2-hydroxyacid dehydrogenase"/>
    <property type="match status" value="1"/>
</dbReference>
<dbReference type="EMBL" id="CAJPEX010004725">
    <property type="protein sequence ID" value="CAG0923199.1"/>
    <property type="molecule type" value="Genomic_DNA"/>
</dbReference>
<accession>A0A7R9GHV3</accession>
<dbReference type="Pfam" id="PF02826">
    <property type="entry name" value="2-Hacid_dh_C"/>
    <property type="match status" value="1"/>
</dbReference>
<dbReference type="OrthoDB" id="298012at2759"/>
<sequence>MAKHPQIFVLSQAFPDLTDYLSKEMPDVDFVKITSPGVQGECHETQSFGELLKTKLTSEVLEKLKTVEFVVIDAHFLGQAMYDLPNLKWAHLTWAGVEKLFTFIDHAKEPPKFPICRYSGKHFGQQMSEYAVWAVVGFERGLFRAAEHQKQGIWVRDGRMHRQQFIRRMTCGIMGVGMIGSHGHETQSFGELLKTKLTSEVLEKLKTVEFVVIDAHFLGQAMYDLPNLKWAHLTWAGVEKLFTFIDHAKEPPKFPICRYSGKHFGQQMSEYAVWAVVGFERGLFRAAEHQKQGIWVRDGRMHRQQFIRRMTCGIMGVGMIGSHVAQTFKTFGGDVIGLGLHEKTKEDIPFLRKYWTVDKLDEFLAECDVIISILPATQLTIGLLNNSRLEACKKQPLFINIGRGNLIADAEIIRALDNGWIRGAVLDVFMPEPLPESSPLWRHENVHITPHVAGVSKEEDIVEQVSESFSSMLGGGKLEGLIDFTEGY</sequence>
<dbReference type="CDD" id="cd05300">
    <property type="entry name" value="2-Hacid_dh_1"/>
    <property type="match status" value="1"/>
</dbReference>